<reference evidence="2 3" key="1">
    <citation type="submission" date="2017-01" db="EMBL/GenBank/DDBJ databases">
        <authorList>
            <person name="Mah S.A."/>
            <person name="Swanson W.J."/>
            <person name="Moy G.W."/>
            <person name="Vacquier V.D."/>
        </authorList>
    </citation>
    <scope>NUCLEOTIDE SEQUENCE [LARGE SCALE GENOMIC DNA]</scope>
    <source>
        <strain evidence="2 3">ASpG1</strain>
    </source>
</reference>
<keyword evidence="3" id="KW-1185">Reference proteome</keyword>
<sequence>MKVGIVNTSDITGGAARAAYRLHQALRVRDVDSEMLVARAVSDDLSIRGPVSSIGKGLHYLSSRLDSLPSRRYPSRSRTPFSVARVGAHDLLQRISASNPDIVHLHWINGGFVGVHQLPLINRPLVWSLHDMWAFTGGCHYNNEGCRAFEQSCGRCPVLGSTTERDLSRRIWDRKRRFFDKVENLTVVGLSRWLADEASTSALFAGRPVVNLPNPIDCSVYRPIDRTVARELWGISPDAKVVAFGAMSATSDSRKGYDLLVEALRHVSVPGLELLVFGASASTSGMGDDLPFRVHYTGRLHDDVSLVTLYNSADVMVVPSRQENLSNAIMESLACGTPVVGFDIGGNGDMVDHRVNGYLAEAYETQDLAAGIEWVLNGGGNGRALREAAREKVLREFDYPVVAQQYTKLYEQILSGETRAAAVR</sequence>
<dbReference type="CDD" id="cd03825">
    <property type="entry name" value="GT4_WcaC-like"/>
    <property type="match status" value="1"/>
</dbReference>
<evidence type="ECO:0000313" key="2">
    <source>
        <dbReference type="EMBL" id="SIR02825.1"/>
    </source>
</evidence>
<dbReference type="Gene3D" id="3.40.50.2000">
    <property type="entry name" value="Glycogen Phosphorylase B"/>
    <property type="match status" value="2"/>
</dbReference>
<protein>
    <submittedName>
        <fullName evidence="2">Glycosyltransferase involved in cell wall bisynthesis</fullName>
    </submittedName>
</protein>
<dbReference type="Pfam" id="PF13692">
    <property type="entry name" value="Glyco_trans_1_4"/>
    <property type="match status" value="1"/>
</dbReference>
<dbReference type="EMBL" id="FTMS01000026">
    <property type="protein sequence ID" value="SIR02825.1"/>
    <property type="molecule type" value="Genomic_DNA"/>
</dbReference>
<name>A0A1N6XKF2_9SPIO</name>
<accession>A0A1N6XKF2</accession>
<dbReference type="InterPro" id="IPR028098">
    <property type="entry name" value="Glyco_trans_4-like_N"/>
</dbReference>
<evidence type="ECO:0000259" key="1">
    <source>
        <dbReference type="Pfam" id="PF13439"/>
    </source>
</evidence>
<dbReference type="GO" id="GO:0016757">
    <property type="term" value="F:glycosyltransferase activity"/>
    <property type="evidence" value="ECO:0007669"/>
    <property type="project" value="UniProtKB-ARBA"/>
</dbReference>
<dbReference type="RefSeq" id="WP_076489894.1">
    <property type="nucleotide sequence ID" value="NZ_FTMS01000026.1"/>
</dbReference>
<dbReference type="OrthoDB" id="9768685at2"/>
<keyword evidence="2" id="KW-0808">Transferase</keyword>
<gene>
    <name evidence="2" type="ORF">SAMN05920897_12611</name>
</gene>
<evidence type="ECO:0000313" key="3">
    <source>
        <dbReference type="Proteomes" id="UP000186400"/>
    </source>
</evidence>
<dbReference type="PANTHER" id="PTHR12526:SF637">
    <property type="entry name" value="GLYCOSYLTRANSFERASE EPSF-RELATED"/>
    <property type="match status" value="1"/>
</dbReference>
<feature type="domain" description="Glycosyltransferase subfamily 4-like N-terminal" evidence="1">
    <location>
        <begin position="13"/>
        <end position="219"/>
    </location>
</feature>
<dbReference type="Pfam" id="PF13439">
    <property type="entry name" value="Glyco_transf_4"/>
    <property type="match status" value="1"/>
</dbReference>
<dbReference type="AlphaFoldDB" id="A0A1N6XKF2"/>
<dbReference type="Proteomes" id="UP000186400">
    <property type="component" value="Unassembled WGS sequence"/>
</dbReference>
<dbReference type="STRING" id="159291.SAMN05920897_12611"/>
<proteinExistence type="predicted"/>
<dbReference type="PANTHER" id="PTHR12526">
    <property type="entry name" value="GLYCOSYLTRANSFERASE"/>
    <property type="match status" value="1"/>
</dbReference>
<dbReference type="SUPFAM" id="SSF53756">
    <property type="entry name" value="UDP-Glycosyltransferase/glycogen phosphorylase"/>
    <property type="match status" value="1"/>
</dbReference>
<organism evidence="2 3">
    <name type="scientific">Alkalispirochaeta americana</name>
    <dbReference type="NCBI Taxonomy" id="159291"/>
    <lineage>
        <taxon>Bacteria</taxon>
        <taxon>Pseudomonadati</taxon>
        <taxon>Spirochaetota</taxon>
        <taxon>Spirochaetia</taxon>
        <taxon>Spirochaetales</taxon>
        <taxon>Spirochaetaceae</taxon>
        <taxon>Alkalispirochaeta</taxon>
    </lineage>
</organism>